<evidence type="ECO:0000313" key="2">
    <source>
        <dbReference type="EMBL" id="MCI62782.1"/>
    </source>
</evidence>
<evidence type="ECO:0000313" key="3">
    <source>
        <dbReference type="Proteomes" id="UP000265520"/>
    </source>
</evidence>
<feature type="region of interest" description="Disordered" evidence="1">
    <location>
        <begin position="1"/>
        <end position="40"/>
    </location>
</feature>
<dbReference type="EMBL" id="LXQA010625251">
    <property type="protein sequence ID" value="MCI62782.1"/>
    <property type="molecule type" value="Genomic_DNA"/>
</dbReference>
<sequence>QRTMQSSGESKTTNPELCWIPGGTTDAETSGNTTSKSPKF</sequence>
<dbReference type="AlphaFoldDB" id="A0A392TP70"/>
<protein>
    <submittedName>
        <fullName evidence="2">Uncharacterized protein</fullName>
    </submittedName>
</protein>
<feature type="compositionally biased region" description="Polar residues" evidence="1">
    <location>
        <begin position="1"/>
        <end position="15"/>
    </location>
</feature>
<evidence type="ECO:0000256" key="1">
    <source>
        <dbReference type="SAM" id="MobiDB-lite"/>
    </source>
</evidence>
<keyword evidence="3" id="KW-1185">Reference proteome</keyword>
<name>A0A392TP70_9FABA</name>
<proteinExistence type="predicted"/>
<dbReference type="Proteomes" id="UP000265520">
    <property type="component" value="Unassembled WGS sequence"/>
</dbReference>
<feature type="non-terminal residue" evidence="2">
    <location>
        <position position="1"/>
    </location>
</feature>
<comment type="caution">
    <text evidence="2">The sequence shown here is derived from an EMBL/GenBank/DDBJ whole genome shotgun (WGS) entry which is preliminary data.</text>
</comment>
<organism evidence="2 3">
    <name type="scientific">Trifolium medium</name>
    <dbReference type="NCBI Taxonomy" id="97028"/>
    <lineage>
        <taxon>Eukaryota</taxon>
        <taxon>Viridiplantae</taxon>
        <taxon>Streptophyta</taxon>
        <taxon>Embryophyta</taxon>
        <taxon>Tracheophyta</taxon>
        <taxon>Spermatophyta</taxon>
        <taxon>Magnoliopsida</taxon>
        <taxon>eudicotyledons</taxon>
        <taxon>Gunneridae</taxon>
        <taxon>Pentapetalae</taxon>
        <taxon>rosids</taxon>
        <taxon>fabids</taxon>
        <taxon>Fabales</taxon>
        <taxon>Fabaceae</taxon>
        <taxon>Papilionoideae</taxon>
        <taxon>50 kb inversion clade</taxon>
        <taxon>NPAAA clade</taxon>
        <taxon>Hologalegina</taxon>
        <taxon>IRL clade</taxon>
        <taxon>Trifolieae</taxon>
        <taxon>Trifolium</taxon>
    </lineage>
</organism>
<reference evidence="2 3" key="1">
    <citation type="journal article" date="2018" name="Front. Plant Sci.">
        <title>Red Clover (Trifolium pratense) and Zigzag Clover (T. medium) - A Picture of Genomic Similarities and Differences.</title>
        <authorList>
            <person name="Dluhosova J."/>
            <person name="Istvanek J."/>
            <person name="Nedelnik J."/>
            <person name="Repkova J."/>
        </authorList>
    </citation>
    <scope>NUCLEOTIDE SEQUENCE [LARGE SCALE GENOMIC DNA]</scope>
    <source>
        <strain evidence="3">cv. 10/8</strain>
        <tissue evidence="2">Leaf</tissue>
    </source>
</reference>
<accession>A0A392TP70</accession>
<feature type="compositionally biased region" description="Polar residues" evidence="1">
    <location>
        <begin position="26"/>
        <end position="40"/>
    </location>
</feature>